<dbReference type="NCBIfam" id="NF004612">
    <property type="entry name" value="PRK05943.1"/>
    <property type="match status" value="1"/>
</dbReference>
<reference evidence="7" key="1">
    <citation type="submission" date="2020-05" db="EMBL/GenBank/DDBJ databases">
        <authorList>
            <person name="Chiriac C."/>
            <person name="Salcher M."/>
            <person name="Ghai R."/>
            <person name="Kavagutti S V."/>
        </authorList>
    </citation>
    <scope>NUCLEOTIDE SEQUENCE</scope>
</reference>
<keyword evidence="4" id="KW-0687">Ribonucleoprotein</keyword>
<dbReference type="GO" id="GO:0022625">
    <property type="term" value="C:cytosolic large ribosomal subunit"/>
    <property type="evidence" value="ECO:0007669"/>
    <property type="project" value="TreeGrafter"/>
</dbReference>
<dbReference type="InterPro" id="IPR029751">
    <property type="entry name" value="Ribosomal_L25_dom"/>
</dbReference>
<evidence type="ECO:0000256" key="3">
    <source>
        <dbReference type="ARBA" id="ARBA00022980"/>
    </source>
</evidence>
<dbReference type="EMBL" id="CAFBOL010000062">
    <property type="protein sequence ID" value="CAB5000133.1"/>
    <property type="molecule type" value="Genomic_DNA"/>
</dbReference>
<dbReference type="NCBIfam" id="TIGR00731">
    <property type="entry name" value="bL25_bact_ctc"/>
    <property type="match status" value="1"/>
</dbReference>
<keyword evidence="3" id="KW-0689">Ribosomal protein</keyword>
<evidence type="ECO:0000256" key="2">
    <source>
        <dbReference type="ARBA" id="ARBA00022884"/>
    </source>
</evidence>
<dbReference type="InterPro" id="IPR011035">
    <property type="entry name" value="Ribosomal_bL25/Gln-tRNA_synth"/>
</dbReference>
<evidence type="ECO:0000259" key="5">
    <source>
        <dbReference type="Pfam" id="PF01386"/>
    </source>
</evidence>
<evidence type="ECO:0000313" key="7">
    <source>
        <dbReference type="EMBL" id="CAB5000133.1"/>
    </source>
</evidence>
<evidence type="ECO:0000259" key="6">
    <source>
        <dbReference type="Pfam" id="PF14693"/>
    </source>
</evidence>
<dbReference type="InterPro" id="IPR020930">
    <property type="entry name" value="Ribosomal_uL5_bac-type"/>
</dbReference>
<protein>
    <submittedName>
        <fullName evidence="7">Unannotated protein</fullName>
    </submittedName>
</protein>
<dbReference type="Gene3D" id="2.40.240.10">
    <property type="entry name" value="Ribosomal Protein L25, Chain P"/>
    <property type="match status" value="1"/>
</dbReference>
<dbReference type="InterPro" id="IPR020057">
    <property type="entry name" value="Ribosomal_bL25_b-dom"/>
</dbReference>
<gene>
    <name evidence="7" type="ORF">UFOPK3931_02071</name>
</gene>
<dbReference type="Pfam" id="PF14693">
    <property type="entry name" value="Ribosomal_TL5_C"/>
    <property type="match status" value="1"/>
</dbReference>
<dbReference type="GO" id="GO:0008097">
    <property type="term" value="F:5S rRNA binding"/>
    <property type="evidence" value="ECO:0007669"/>
    <property type="project" value="InterPro"/>
</dbReference>
<name>A0A6J7PAA5_9ZZZZ</name>
<dbReference type="HAMAP" id="MF_01334">
    <property type="entry name" value="Ribosomal_bL25_CTC"/>
    <property type="match status" value="1"/>
</dbReference>
<dbReference type="PANTHER" id="PTHR33284:SF1">
    <property type="entry name" value="RIBOSOMAL PROTEIN L25_GLN-TRNA SYNTHETASE, ANTI-CODON-BINDING DOMAIN-CONTAINING PROTEIN"/>
    <property type="match status" value="1"/>
</dbReference>
<dbReference type="CDD" id="cd00495">
    <property type="entry name" value="Ribosomal_L25_TL5_CTC"/>
    <property type="match status" value="1"/>
</dbReference>
<dbReference type="PANTHER" id="PTHR33284">
    <property type="entry name" value="RIBOSOMAL PROTEIN L25/GLN-TRNA SYNTHETASE, ANTI-CODON-BINDING DOMAIN-CONTAINING PROTEIN"/>
    <property type="match status" value="1"/>
</dbReference>
<evidence type="ECO:0000256" key="1">
    <source>
        <dbReference type="ARBA" id="ARBA00022730"/>
    </source>
</evidence>
<feature type="domain" description="Large ribosomal subunit protein bL25 beta" evidence="6">
    <location>
        <begin position="101"/>
        <end position="183"/>
    </location>
</feature>
<dbReference type="Gene3D" id="2.170.120.20">
    <property type="entry name" value="Ribosomal protein L25, beta domain"/>
    <property type="match status" value="1"/>
</dbReference>
<dbReference type="InterPro" id="IPR020056">
    <property type="entry name" value="Rbsml_bL25/Gln-tRNA_synth_N"/>
</dbReference>
<dbReference type="Pfam" id="PF01386">
    <property type="entry name" value="Ribosomal_L25p"/>
    <property type="match status" value="1"/>
</dbReference>
<accession>A0A6J7PAA5</accession>
<dbReference type="GO" id="GO:0003735">
    <property type="term" value="F:structural constituent of ribosome"/>
    <property type="evidence" value="ECO:0007669"/>
    <property type="project" value="InterPro"/>
</dbReference>
<dbReference type="InterPro" id="IPR037121">
    <property type="entry name" value="Ribosomal_bL25_C"/>
</dbReference>
<dbReference type="AlphaFoldDB" id="A0A6J7PAA5"/>
<sequence>MSNTKLVAQPRSITGSPAARRLRAADRIPGVIYGQGMAPLSLTVERRELRLALSGAAGSNTVLALEINGTTYPAVIKEMQRHPIKRTVSHIDFLQVNMNEEITVHVPLHITGEAKAVIADGGLVDPSVDTIEVSCTPGNVPNEFVVDISNMHSHEVIRLSDLKMPKGVTALGDPDMPIVTVMVTAAATAAADGGEAPAAGAAPAAE</sequence>
<proteinExistence type="inferred from homology"/>
<keyword evidence="2" id="KW-0694">RNA-binding</keyword>
<feature type="domain" description="Large ribosomal subunit protein bL25 L25" evidence="5">
    <location>
        <begin position="6"/>
        <end position="93"/>
    </location>
</feature>
<dbReference type="GO" id="GO:0006412">
    <property type="term" value="P:translation"/>
    <property type="evidence" value="ECO:0007669"/>
    <property type="project" value="InterPro"/>
</dbReference>
<dbReference type="InterPro" id="IPR001021">
    <property type="entry name" value="Ribosomal_bL25_long"/>
</dbReference>
<evidence type="ECO:0000256" key="4">
    <source>
        <dbReference type="ARBA" id="ARBA00023274"/>
    </source>
</evidence>
<dbReference type="SUPFAM" id="SSF50715">
    <property type="entry name" value="Ribosomal protein L25-like"/>
    <property type="match status" value="1"/>
</dbReference>
<keyword evidence="1" id="KW-0699">rRNA-binding</keyword>
<organism evidence="7">
    <name type="scientific">freshwater metagenome</name>
    <dbReference type="NCBI Taxonomy" id="449393"/>
    <lineage>
        <taxon>unclassified sequences</taxon>
        <taxon>metagenomes</taxon>
        <taxon>ecological metagenomes</taxon>
    </lineage>
</organism>